<dbReference type="PANTHER" id="PTHR47718:SF8">
    <property type="entry name" value="PROTEIN FAR1-RELATED SEQUENCE"/>
    <property type="match status" value="1"/>
</dbReference>
<dbReference type="InterPro" id="IPR004330">
    <property type="entry name" value="FAR1_DNA_bnd_dom"/>
</dbReference>
<dbReference type="OrthoDB" id="2402896at2759"/>
<evidence type="ECO:0000256" key="5">
    <source>
        <dbReference type="SAM" id="MobiDB-lite"/>
    </source>
</evidence>
<dbReference type="InterPro" id="IPR006564">
    <property type="entry name" value="Znf_PMZ"/>
</dbReference>
<dbReference type="Proteomes" id="UP000504610">
    <property type="component" value="Chromosome 6"/>
</dbReference>
<protein>
    <submittedName>
        <fullName evidence="8">Protein FAR1-RELATED SEQUENCE 5-like</fullName>
    </submittedName>
</protein>
<dbReference type="InterPro" id="IPR007527">
    <property type="entry name" value="Znf_SWIM"/>
</dbReference>
<keyword evidence="7" id="KW-1185">Reference proteome</keyword>
<keyword evidence="3" id="KW-0862">Zinc</keyword>
<dbReference type="Pfam" id="PF10551">
    <property type="entry name" value="MULE"/>
    <property type="match status" value="1"/>
</dbReference>
<feature type="region of interest" description="Disordered" evidence="5">
    <location>
        <begin position="1"/>
        <end position="29"/>
    </location>
</feature>
<dbReference type="PANTHER" id="PTHR47718">
    <property type="entry name" value="OS01G0519700 PROTEIN"/>
    <property type="match status" value="1"/>
</dbReference>
<dbReference type="GO" id="GO:0008270">
    <property type="term" value="F:zinc ion binding"/>
    <property type="evidence" value="ECO:0007669"/>
    <property type="project" value="UniProtKB-KW"/>
</dbReference>
<evidence type="ECO:0000313" key="7">
    <source>
        <dbReference type="Proteomes" id="UP000504610"/>
    </source>
</evidence>
<evidence type="ECO:0000256" key="4">
    <source>
        <dbReference type="PROSITE-ProRule" id="PRU00325"/>
    </source>
</evidence>
<feature type="domain" description="SWIM-type" evidence="6">
    <location>
        <begin position="590"/>
        <end position="626"/>
    </location>
</feature>
<dbReference type="SMART" id="SM00575">
    <property type="entry name" value="ZnF_PMZ"/>
    <property type="match status" value="1"/>
</dbReference>
<keyword evidence="2 4" id="KW-0863">Zinc-finger</keyword>
<proteinExistence type="predicted"/>
<dbReference type="InterPro" id="IPR018289">
    <property type="entry name" value="MULE_transposase_dom"/>
</dbReference>
<reference evidence="7" key="1">
    <citation type="journal article" date="2019" name="Database">
        <title>The radish genome database (RadishGD): an integrated information resource for radish genomics.</title>
        <authorList>
            <person name="Yu H.J."/>
            <person name="Baek S."/>
            <person name="Lee Y.J."/>
            <person name="Cho A."/>
            <person name="Mun J.H."/>
        </authorList>
    </citation>
    <scope>NUCLEOTIDE SEQUENCE [LARGE SCALE GENOMIC DNA]</scope>
    <source>
        <strain evidence="7">cv. WK10039</strain>
    </source>
</reference>
<evidence type="ECO:0000256" key="1">
    <source>
        <dbReference type="ARBA" id="ARBA00022723"/>
    </source>
</evidence>
<sequence length="736" mass="84941">MENSHLSGQTIALASQDESNLQASGETSLLSQNSDELLAEIKDASLSDDNASVSDFDEEEDINNNENYFQTEDVDVLEANNENQKKSELFVGMDFSSDESAYKAYRKYGGDHGFNIRRQRTVKRNNKLVRMVYVCAKEGFRQEPKVNKPHSRRITRCGCKARMSCYLQINGRYKIVTFEPNHNHDLVRTPMKHLLKSNRAMSISQKQHANDADMSGISAKATIEMMSREVGGQANLGFMDKDLRNYIYRKRMAEMKKGDAGAVLEYFQKKKEDNASFFYSIQLDEDDMITNIFWADDRSIGDYNLFGDVVCFDTTYKTNEYDRPFAPFVGVNHHKQTIVFGAALLYDETIESFEWLFQTFLGVMSGKQPQTILTDQCAAMANAIGKVFPGTKHRLCVWHIYQNAAKRLSRVFHGPNQFATDFRKCVDDHENEVEWLSAWSAFLEKHGLTENKWLKDLFELREKWARVYGRQSFTADMMSTQRSESMNNILKKYLKSSYNLLHFFKHYERVLDDRRFKELTADFGMMHTSTVLSAPVEMLQHAVDVYTPEVFTLFQKEYTAIGDYVAKRVNKSEMTSAEYNVSFRGVGKNHLVNYDAANETIHCSCMKFSFAGILCRHALKVLAKKDVRRIPPIYILNRWSKEAKARTISFYHSATPNDTVNESIGKRYSHICRTFREIASVAAEHTELTLCADEAAIQLLEKLMEKKKELVKADKWMLHTSDFELVEEEEEERERS</sequence>
<dbReference type="GeneID" id="108808318"/>
<accession>A0A9W3BVC7</accession>
<gene>
    <name evidence="8" type="primary">LOC108808318</name>
</gene>
<evidence type="ECO:0000259" key="6">
    <source>
        <dbReference type="PROSITE" id="PS50966"/>
    </source>
</evidence>
<organism evidence="7 8">
    <name type="scientific">Raphanus sativus</name>
    <name type="common">Radish</name>
    <name type="synonym">Raphanus raphanistrum var. sativus</name>
    <dbReference type="NCBI Taxonomy" id="3726"/>
    <lineage>
        <taxon>Eukaryota</taxon>
        <taxon>Viridiplantae</taxon>
        <taxon>Streptophyta</taxon>
        <taxon>Embryophyta</taxon>
        <taxon>Tracheophyta</taxon>
        <taxon>Spermatophyta</taxon>
        <taxon>Magnoliopsida</taxon>
        <taxon>eudicotyledons</taxon>
        <taxon>Gunneridae</taxon>
        <taxon>Pentapetalae</taxon>
        <taxon>rosids</taxon>
        <taxon>malvids</taxon>
        <taxon>Brassicales</taxon>
        <taxon>Brassicaceae</taxon>
        <taxon>Brassiceae</taxon>
        <taxon>Raphanus</taxon>
    </lineage>
</organism>
<reference evidence="8" key="2">
    <citation type="submission" date="2025-08" db="UniProtKB">
        <authorList>
            <consortium name="RefSeq"/>
        </authorList>
    </citation>
    <scope>IDENTIFICATION</scope>
    <source>
        <tissue evidence="8">Leaf</tissue>
    </source>
</reference>
<dbReference type="PROSITE" id="PS50966">
    <property type="entry name" value="ZF_SWIM"/>
    <property type="match status" value="1"/>
</dbReference>
<dbReference type="KEGG" id="rsz:108808318"/>
<dbReference type="Pfam" id="PF04434">
    <property type="entry name" value="SWIM"/>
    <property type="match status" value="1"/>
</dbReference>
<keyword evidence="1" id="KW-0479">Metal-binding</keyword>
<dbReference type="AlphaFoldDB" id="A0A9W3BVC7"/>
<name>A0A9W3BVC7_RAPSA</name>
<evidence type="ECO:0000256" key="2">
    <source>
        <dbReference type="ARBA" id="ARBA00022771"/>
    </source>
</evidence>
<dbReference type="Pfam" id="PF03101">
    <property type="entry name" value="FAR1"/>
    <property type="match status" value="1"/>
</dbReference>
<dbReference type="RefSeq" id="XP_056843295.1">
    <property type="nucleotide sequence ID" value="XM_056987315.1"/>
</dbReference>
<evidence type="ECO:0000256" key="3">
    <source>
        <dbReference type="ARBA" id="ARBA00022833"/>
    </source>
</evidence>
<evidence type="ECO:0000313" key="8">
    <source>
        <dbReference type="RefSeq" id="XP_056843295.1"/>
    </source>
</evidence>